<gene>
    <name evidence="2" type="ORF">H8S64_12135</name>
</gene>
<dbReference type="SUPFAM" id="SSF51161">
    <property type="entry name" value="Trimeric LpxA-like enzymes"/>
    <property type="match status" value="1"/>
</dbReference>
<comment type="caution">
    <text evidence="2">The sequence shown here is derived from an EMBL/GenBank/DDBJ whole genome shotgun (WGS) entry which is preliminary data.</text>
</comment>
<dbReference type="GO" id="GO:0016746">
    <property type="term" value="F:acyltransferase activity"/>
    <property type="evidence" value="ECO:0007669"/>
    <property type="project" value="UniProtKB-KW"/>
</dbReference>
<dbReference type="PANTHER" id="PTHR43300:SF11">
    <property type="entry name" value="ACETYLTRANSFERASE RV3034C-RELATED"/>
    <property type="match status" value="1"/>
</dbReference>
<accession>A0ABR7D1P9</accession>
<keyword evidence="2" id="KW-0808">Transferase</keyword>
<comment type="similarity">
    <text evidence="1">Belongs to the transferase hexapeptide repeat family.</text>
</comment>
<evidence type="ECO:0000313" key="2">
    <source>
        <dbReference type="EMBL" id="MBC5621847.1"/>
    </source>
</evidence>
<dbReference type="RefSeq" id="WP_186976285.1">
    <property type="nucleotide sequence ID" value="NZ_JACOOH010000005.1"/>
</dbReference>
<reference evidence="2 3" key="1">
    <citation type="submission" date="2020-08" db="EMBL/GenBank/DDBJ databases">
        <title>Genome public.</title>
        <authorList>
            <person name="Liu C."/>
            <person name="Sun Q."/>
        </authorList>
    </citation>
    <scope>NUCLEOTIDE SEQUENCE [LARGE SCALE GENOMIC DNA]</scope>
    <source>
        <strain evidence="2 3">NSJ-56</strain>
    </source>
</reference>
<organism evidence="2 3">
    <name type="scientific">Butyricimonas hominis</name>
    <dbReference type="NCBI Taxonomy" id="2763032"/>
    <lineage>
        <taxon>Bacteria</taxon>
        <taxon>Pseudomonadati</taxon>
        <taxon>Bacteroidota</taxon>
        <taxon>Bacteroidia</taxon>
        <taxon>Bacteroidales</taxon>
        <taxon>Odoribacteraceae</taxon>
        <taxon>Butyricimonas</taxon>
    </lineage>
</organism>
<dbReference type="PANTHER" id="PTHR43300">
    <property type="entry name" value="ACETYLTRANSFERASE"/>
    <property type="match status" value="1"/>
</dbReference>
<protein>
    <submittedName>
        <fullName evidence="2">Acyltransferase</fullName>
    </submittedName>
</protein>
<evidence type="ECO:0000256" key="1">
    <source>
        <dbReference type="ARBA" id="ARBA00007274"/>
    </source>
</evidence>
<proteinExistence type="inferred from homology"/>
<dbReference type="Proteomes" id="UP000646484">
    <property type="component" value="Unassembled WGS sequence"/>
</dbReference>
<keyword evidence="2" id="KW-0012">Acyltransferase</keyword>
<dbReference type="InterPro" id="IPR011004">
    <property type="entry name" value="Trimer_LpxA-like_sf"/>
</dbReference>
<name>A0ABR7D1P9_9BACT</name>
<dbReference type="EMBL" id="JACOOH010000005">
    <property type="protein sequence ID" value="MBC5621847.1"/>
    <property type="molecule type" value="Genomic_DNA"/>
</dbReference>
<dbReference type="CDD" id="cd04647">
    <property type="entry name" value="LbH_MAT_like"/>
    <property type="match status" value="1"/>
</dbReference>
<sequence>MSNVVKYIKRHRLLYNVVFKLKKWNDYRKDGLNIYKTILVNFKLFPLKEALKFPIFVFGKLKIYHLGTVIIESPIFTGMIELGRNRDRFKASAGSAMIDNRGIIIFKGAVHFSIDYGIYSQPTGRIEFGKFCFLGNNVKLYAYNKIVIGMGCSITSEVQIFDSGFHFMKNVETGEIGNIMGQVVIGNWCWIGNRTTIARKTILPDYSVVTSNSLVNKDFSMEKFPLIGGIPARKISNSLVRIFNREDENRLWAYFVEHRDVDSIYEHAGLINEYELVEKEFEGQFLYY</sequence>
<dbReference type="Gene3D" id="2.160.10.10">
    <property type="entry name" value="Hexapeptide repeat proteins"/>
    <property type="match status" value="1"/>
</dbReference>
<keyword evidence="3" id="KW-1185">Reference proteome</keyword>
<dbReference type="InterPro" id="IPR050179">
    <property type="entry name" value="Trans_hexapeptide_repeat"/>
</dbReference>
<evidence type="ECO:0000313" key="3">
    <source>
        <dbReference type="Proteomes" id="UP000646484"/>
    </source>
</evidence>